<evidence type="ECO:0000313" key="2">
    <source>
        <dbReference type="Proteomes" id="UP000015106"/>
    </source>
</evidence>
<organism evidence="1 2">
    <name type="scientific">Triticum urartu</name>
    <name type="common">Red wild einkorn</name>
    <name type="synonym">Crithodium urartu</name>
    <dbReference type="NCBI Taxonomy" id="4572"/>
    <lineage>
        <taxon>Eukaryota</taxon>
        <taxon>Viridiplantae</taxon>
        <taxon>Streptophyta</taxon>
        <taxon>Embryophyta</taxon>
        <taxon>Tracheophyta</taxon>
        <taxon>Spermatophyta</taxon>
        <taxon>Magnoliopsida</taxon>
        <taxon>Liliopsida</taxon>
        <taxon>Poales</taxon>
        <taxon>Poaceae</taxon>
        <taxon>BOP clade</taxon>
        <taxon>Pooideae</taxon>
        <taxon>Triticodae</taxon>
        <taxon>Triticeae</taxon>
        <taxon>Triticinae</taxon>
        <taxon>Triticum</taxon>
    </lineage>
</organism>
<proteinExistence type="predicted"/>
<name>A0A8R7P443_TRIUA</name>
<keyword evidence="2" id="KW-1185">Reference proteome</keyword>
<dbReference type="AlphaFoldDB" id="A0A8R7P443"/>
<accession>A0A8R7P443</accession>
<evidence type="ECO:0000313" key="1">
    <source>
        <dbReference type="EnsemblPlants" id="TuG1812G0100003110.01.T01"/>
    </source>
</evidence>
<sequence length="91" mass="10444">MIPVLELLPCPILWCPTLVLVIHFLSEHMSFGMDLGSKPSSVCFQWSRCGCRRYSYASQRTPTSWSDSREAKSWLVRTNTNSTPAIWDISY</sequence>
<reference evidence="2" key="1">
    <citation type="journal article" date="2013" name="Nature">
        <title>Draft genome of the wheat A-genome progenitor Triticum urartu.</title>
        <authorList>
            <person name="Ling H.Q."/>
            <person name="Zhao S."/>
            <person name="Liu D."/>
            <person name="Wang J."/>
            <person name="Sun H."/>
            <person name="Zhang C."/>
            <person name="Fan H."/>
            <person name="Li D."/>
            <person name="Dong L."/>
            <person name="Tao Y."/>
            <person name="Gao C."/>
            <person name="Wu H."/>
            <person name="Li Y."/>
            <person name="Cui Y."/>
            <person name="Guo X."/>
            <person name="Zheng S."/>
            <person name="Wang B."/>
            <person name="Yu K."/>
            <person name="Liang Q."/>
            <person name="Yang W."/>
            <person name="Lou X."/>
            <person name="Chen J."/>
            <person name="Feng M."/>
            <person name="Jian J."/>
            <person name="Zhang X."/>
            <person name="Luo G."/>
            <person name="Jiang Y."/>
            <person name="Liu J."/>
            <person name="Wang Z."/>
            <person name="Sha Y."/>
            <person name="Zhang B."/>
            <person name="Wu H."/>
            <person name="Tang D."/>
            <person name="Shen Q."/>
            <person name="Xue P."/>
            <person name="Zou S."/>
            <person name="Wang X."/>
            <person name="Liu X."/>
            <person name="Wang F."/>
            <person name="Yang Y."/>
            <person name="An X."/>
            <person name="Dong Z."/>
            <person name="Zhang K."/>
            <person name="Zhang X."/>
            <person name="Luo M.C."/>
            <person name="Dvorak J."/>
            <person name="Tong Y."/>
            <person name="Wang J."/>
            <person name="Yang H."/>
            <person name="Li Z."/>
            <person name="Wang D."/>
            <person name="Zhang A."/>
            <person name="Wang J."/>
        </authorList>
    </citation>
    <scope>NUCLEOTIDE SEQUENCE</scope>
    <source>
        <strain evidence="2">cv. G1812</strain>
    </source>
</reference>
<dbReference type="Proteomes" id="UP000015106">
    <property type="component" value="Chromosome 1"/>
</dbReference>
<dbReference type="Gramene" id="TuG1812G0100003110.01.T01">
    <property type="protein sequence ID" value="TuG1812G0100003110.01.T01"/>
    <property type="gene ID" value="TuG1812G0100003110.01"/>
</dbReference>
<reference evidence="1" key="3">
    <citation type="submission" date="2022-06" db="UniProtKB">
        <authorList>
            <consortium name="EnsemblPlants"/>
        </authorList>
    </citation>
    <scope>IDENTIFICATION</scope>
</reference>
<reference evidence="1" key="2">
    <citation type="submission" date="2018-03" db="EMBL/GenBank/DDBJ databases">
        <title>The Triticum urartu genome reveals the dynamic nature of wheat genome evolution.</title>
        <authorList>
            <person name="Ling H."/>
            <person name="Ma B."/>
            <person name="Shi X."/>
            <person name="Liu H."/>
            <person name="Dong L."/>
            <person name="Sun H."/>
            <person name="Cao Y."/>
            <person name="Gao Q."/>
            <person name="Zheng S."/>
            <person name="Li Y."/>
            <person name="Yu Y."/>
            <person name="Du H."/>
            <person name="Qi M."/>
            <person name="Li Y."/>
            <person name="Yu H."/>
            <person name="Cui Y."/>
            <person name="Wang N."/>
            <person name="Chen C."/>
            <person name="Wu H."/>
            <person name="Zhao Y."/>
            <person name="Zhang J."/>
            <person name="Li Y."/>
            <person name="Zhou W."/>
            <person name="Zhang B."/>
            <person name="Hu W."/>
            <person name="Eijk M."/>
            <person name="Tang J."/>
            <person name="Witsenboer H."/>
            <person name="Zhao S."/>
            <person name="Li Z."/>
            <person name="Zhang A."/>
            <person name="Wang D."/>
            <person name="Liang C."/>
        </authorList>
    </citation>
    <scope>NUCLEOTIDE SEQUENCE [LARGE SCALE GENOMIC DNA]</scope>
    <source>
        <strain evidence="1">cv. G1812</strain>
    </source>
</reference>
<protein>
    <submittedName>
        <fullName evidence="1">Uncharacterized protein</fullName>
    </submittedName>
</protein>
<dbReference type="EnsemblPlants" id="TuG1812G0100003110.01.T01">
    <property type="protein sequence ID" value="TuG1812G0100003110.01.T01"/>
    <property type="gene ID" value="TuG1812G0100003110.01"/>
</dbReference>